<keyword evidence="3" id="KW-1185">Reference proteome</keyword>
<proteinExistence type="predicted"/>
<evidence type="ECO:0000313" key="3">
    <source>
        <dbReference type="Proteomes" id="UP001059596"/>
    </source>
</evidence>
<reference evidence="2" key="1">
    <citation type="journal article" date="2023" name="Genome Biol. Evol.">
        <title>Long-read-based Genome Assembly of Drosophila gunungcola Reveals Fewer Chemosensory Genes in Flower-breeding Species.</title>
        <authorList>
            <person name="Negi A."/>
            <person name="Liao B.Y."/>
            <person name="Yeh S.D."/>
        </authorList>
    </citation>
    <scope>NUCLEOTIDE SEQUENCE</scope>
    <source>
        <strain evidence="2">Sukarami</strain>
    </source>
</reference>
<organism evidence="2 3">
    <name type="scientific">Drosophila gunungcola</name>
    <name type="common">fruit fly</name>
    <dbReference type="NCBI Taxonomy" id="103775"/>
    <lineage>
        <taxon>Eukaryota</taxon>
        <taxon>Metazoa</taxon>
        <taxon>Ecdysozoa</taxon>
        <taxon>Arthropoda</taxon>
        <taxon>Hexapoda</taxon>
        <taxon>Insecta</taxon>
        <taxon>Pterygota</taxon>
        <taxon>Neoptera</taxon>
        <taxon>Endopterygota</taxon>
        <taxon>Diptera</taxon>
        <taxon>Brachycera</taxon>
        <taxon>Muscomorpha</taxon>
        <taxon>Ephydroidea</taxon>
        <taxon>Drosophilidae</taxon>
        <taxon>Drosophila</taxon>
        <taxon>Sophophora</taxon>
    </lineage>
</organism>
<dbReference type="AlphaFoldDB" id="A0A9P9YDC7"/>
<feature type="region of interest" description="Disordered" evidence="1">
    <location>
        <begin position="25"/>
        <end position="55"/>
    </location>
</feature>
<gene>
    <name evidence="2" type="ORF">M5D96_012372</name>
</gene>
<sequence length="55" mass="6607">MSSDPHVDSRHQANRRLMFRFQFPAAEQVSPRPQRPFPRPFPWPNPHRIERSWGA</sequence>
<accession>A0A9P9YDC7</accession>
<protein>
    <submittedName>
        <fullName evidence="2">Uncharacterized protein</fullName>
    </submittedName>
</protein>
<dbReference type="EMBL" id="JAMKOV010000057">
    <property type="protein sequence ID" value="KAI8034856.1"/>
    <property type="molecule type" value="Genomic_DNA"/>
</dbReference>
<feature type="compositionally biased region" description="Pro residues" evidence="1">
    <location>
        <begin position="33"/>
        <end position="45"/>
    </location>
</feature>
<evidence type="ECO:0000256" key="1">
    <source>
        <dbReference type="SAM" id="MobiDB-lite"/>
    </source>
</evidence>
<comment type="caution">
    <text evidence="2">The sequence shown here is derived from an EMBL/GenBank/DDBJ whole genome shotgun (WGS) entry which is preliminary data.</text>
</comment>
<evidence type="ECO:0000313" key="2">
    <source>
        <dbReference type="EMBL" id="KAI8034856.1"/>
    </source>
</evidence>
<name>A0A9P9YDC7_9MUSC</name>
<dbReference type="Proteomes" id="UP001059596">
    <property type="component" value="Unassembled WGS sequence"/>
</dbReference>